<comment type="similarity">
    <text evidence="1 11 15">Belongs to the thymidine kinase family.</text>
</comment>
<keyword evidence="10 11" id="KW-0067">ATP-binding</keyword>
<evidence type="ECO:0000256" key="2">
    <source>
        <dbReference type="ARBA" id="ARBA00012118"/>
    </source>
</evidence>
<dbReference type="Proteomes" id="UP000248066">
    <property type="component" value="Unassembled WGS sequence"/>
</dbReference>
<dbReference type="GO" id="GO:0071897">
    <property type="term" value="P:DNA biosynthetic process"/>
    <property type="evidence" value="ECO:0007669"/>
    <property type="project" value="UniProtKB-KW"/>
</dbReference>
<evidence type="ECO:0000256" key="1">
    <source>
        <dbReference type="ARBA" id="ARBA00007587"/>
    </source>
</evidence>
<comment type="caution">
    <text evidence="16">The sequence shown here is derived from an EMBL/GenBank/DDBJ whole genome shotgun (WGS) entry which is preliminary data.</text>
</comment>
<evidence type="ECO:0000313" key="16">
    <source>
        <dbReference type="EMBL" id="PYZ96104.1"/>
    </source>
</evidence>
<dbReference type="InterPro" id="IPR001267">
    <property type="entry name" value="Thymidine_kinase"/>
</dbReference>
<keyword evidence="17" id="KW-1185">Reference proteome</keyword>
<evidence type="ECO:0000256" key="6">
    <source>
        <dbReference type="ARBA" id="ARBA00022723"/>
    </source>
</evidence>
<feature type="binding site" evidence="11">
    <location>
        <position position="148"/>
    </location>
    <ligand>
        <name>Zn(2+)</name>
        <dbReference type="ChEBI" id="CHEBI:29105"/>
    </ligand>
</feature>
<dbReference type="PROSITE" id="PS00603">
    <property type="entry name" value="TK_CELLULAR_TYPE"/>
    <property type="match status" value="1"/>
</dbReference>
<feature type="binding site" evidence="11">
    <location>
        <begin position="15"/>
        <end position="22"/>
    </location>
    <ligand>
        <name>ATP</name>
        <dbReference type="ChEBI" id="CHEBI:30616"/>
    </ligand>
</feature>
<dbReference type="Pfam" id="PF00265">
    <property type="entry name" value="TK"/>
    <property type="match status" value="1"/>
</dbReference>
<comment type="subcellular location">
    <subcellularLocation>
        <location evidence="11">Cytoplasm</location>
    </subcellularLocation>
</comment>
<protein>
    <recommendedName>
        <fullName evidence="2 11">Thymidine kinase</fullName>
        <ecNumber evidence="2 11">2.7.1.21</ecNumber>
    </recommendedName>
</protein>
<proteinExistence type="inferred from homology"/>
<feature type="binding site" evidence="13">
    <location>
        <position position="179"/>
    </location>
    <ligand>
        <name>substrate</name>
    </ligand>
</feature>
<feature type="binding site" evidence="11">
    <location>
        <position position="145"/>
    </location>
    <ligand>
        <name>Zn(2+)</name>
        <dbReference type="ChEBI" id="CHEBI:29105"/>
    </ligand>
</feature>
<dbReference type="AlphaFoldDB" id="A0A2W0H2T4"/>
<evidence type="ECO:0000313" key="17">
    <source>
        <dbReference type="Proteomes" id="UP000248066"/>
    </source>
</evidence>
<feature type="binding site" evidence="11">
    <location>
        <position position="186"/>
    </location>
    <ligand>
        <name>Zn(2+)</name>
        <dbReference type="ChEBI" id="CHEBI:29105"/>
    </ligand>
</feature>
<evidence type="ECO:0000256" key="14">
    <source>
        <dbReference type="RuleBase" id="RU000544"/>
    </source>
</evidence>
<keyword evidence="5 11" id="KW-0808">Transferase</keyword>
<keyword evidence="3 11" id="KW-0963">Cytoplasm</keyword>
<dbReference type="PANTHER" id="PTHR11441">
    <property type="entry name" value="THYMIDINE KINASE"/>
    <property type="match status" value="1"/>
</dbReference>
<dbReference type="OrthoDB" id="9781579at2"/>
<evidence type="ECO:0000256" key="7">
    <source>
        <dbReference type="ARBA" id="ARBA00022741"/>
    </source>
</evidence>
<dbReference type="FunFam" id="3.40.50.300:FF:000384">
    <property type="entry name" value="Thymidine kinase"/>
    <property type="match status" value="1"/>
</dbReference>
<gene>
    <name evidence="11" type="primary">tdk</name>
    <name evidence="16" type="ORF">CR205_17195</name>
</gene>
<reference evidence="16 17" key="1">
    <citation type="submission" date="2017-10" db="EMBL/GenBank/DDBJ databases">
        <title>Bacillus sp. nov., a halophilic bacterium isolated from a Yangshapao Lake.</title>
        <authorList>
            <person name="Wang H."/>
        </authorList>
    </citation>
    <scope>NUCLEOTIDE SEQUENCE [LARGE SCALE GENOMIC DNA]</scope>
    <source>
        <strain evidence="16 17">YSP-3</strain>
    </source>
</reference>
<accession>A0A2W0H2T4</accession>
<keyword evidence="4 11" id="KW-0237">DNA synthesis</keyword>
<dbReference type="GO" id="GO:0005524">
    <property type="term" value="F:ATP binding"/>
    <property type="evidence" value="ECO:0007669"/>
    <property type="project" value="UniProtKB-UniRule"/>
</dbReference>
<dbReference type="GO" id="GO:0005829">
    <property type="term" value="C:cytosol"/>
    <property type="evidence" value="ECO:0007669"/>
    <property type="project" value="TreeGrafter"/>
</dbReference>
<dbReference type="GO" id="GO:0046104">
    <property type="term" value="P:thymidine metabolic process"/>
    <property type="evidence" value="ECO:0007669"/>
    <property type="project" value="TreeGrafter"/>
</dbReference>
<keyword evidence="8 11" id="KW-0418">Kinase</keyword>
<feature type="binding site" evidence="11">
    <location>
        <begin position="88"/>
        <end position="91"/>
    </location>
    <ligand>
        <name>ATP</name>
        <dbReference type="ChEBI" id="CHEBI:30616"/>
    </ligand>
</feature>
<keyword evidence="6 11" id="KW-0479">Metal-binding</keyword>
<dbReference type="GO" id="GO:0004797">
    <property type="term" value="F:thymidine kinase activity"/>
    <property type="evidence" value="ECO:0007669"/>
    <property type="project" value="UniProtKB-UniRule"/>
</dbReference>
<evidence type="ECO:0000256" key="8">
    <source>
        <dbReference type="ARBA" id="ARBA00022777"/>
    </source>
</evidence>
<evidence type="ECO:0000256" key="15">
    <source>
        <dbReference type="RuleBase" id="RU004165"/>
    </source>
</evidence>
<feature type="active site" description="Proton acceptor" evidence="11 12">
    <location>
        <position position="89"/>
    </location>
</feature>
<evidence type="ECO:0000256" key="13">
    <source>
        <dbReference type="PIRSR" id="PIRSR035805-2"/>
    </source>
</evidence>
<dbReference type="NCBIfam" id="NF003296">
    <property type="entry name" value="PRK04296.1-1"/>
    <property type="match status" value="1"/>
</dbReference>
<dbReference type="HAMAP" id="MF_00124">
    <property type="entry name" value="Thymidine_kinase"/>
    <property type="match status" value="1"/>
</dbReference>
<dbReference type="FunFam" id="3.30.60.20:FF:000026">
    <property type="entry name" value="Thymidine kinase"/>
    <property type="match status" value="1"/>
</dbReference>
<dbReference type="Gene3D" id="3.30.60.20">
    <property type="match status" value="1"/>
</dbReference>
<dbReference type="PANTHER" id="PTHR11441:SF0">
    <property type="entry name" value="THYMIDINE KINASE, CYTOSOLIC"/>
    <property type="match status" value="1"/>
</dbReference>
<dbReference type="EMBL" id="PDOF01000003">
    <property type="protein sequence ID" value="PYZ96104.1"/>
    <property type="molecule type" value="Genomic_DNA"/>
</dbReference>
<dbReference type="RefSeq" id="WP_110521379.1">
    <property type="nucleotide sequence ID" value="NZ_PDOF01000003.1"/>
</dbReference>
<evidence type="ECO:0000256" key="9">
    <source>
        <dbReference type="ARBA" id="ARBA00022833"/>
    </source>
</evidence>
<evidence type="ECO:0000256" key="4">
    <source>
        <dbReference type="ARBA" id="ARBA00022634"/>
    </source>
</evidence>
<evidence type="ECO:0000256" key="11">
    <source>
        <dbReference type="HAMAP-Rule" id="MF_00124"/>
    </source>
</evidence>
<feature type="binding site" evidence="13">
    <location>
        <begin position="171"/>
        <end position="174"/>
    </location>
    <ligand>
        <name>substrate</name>
    </ligand>
</feature>
<dbReference type="Gene3D" id="3.40.50.300">
    <property type="entry name" value="P-loop containing nucleotide triphosphate hydrolases"/>
    <property type="match status" value="1"/>
</dbReference>
<dbReference type="InterPro" id="IPR020633">
    <property type="entry name" value="Thymidine_kinase_CS"/>
</dbReference>
<dbReference type="PIRSF" id="PIRSF035805">
    <property type="entry name" value="TK_cell"/>
    <property type="match status" value="1"/>
</dbReference>
<dbReference type="InterPro" id="IPR027417">
    <property type="entry name" value="P-loop_NTPase"/>
</dbReference>
<keyword evidence="7 11" id="KW-0547">Nucleotide-binding</keyword>
<evidence type="ECO:0000256" key="5">
    <source>
        <dbReference type="ARBA" id="ARBA00022679"/>
    </source>
</evidence>
<name>A0A2W0H2T4_9BACI</name>
<keyword evidence="9 11" id="KW-0862">Zinc</keyword>
<evidence type="ECO:0000256" key="10">
    <source>
        <dbReference type="ARBA" id="ARBA00022840"/>
    </source>
</evidence>
<comment type="catalytic activity">
    <reaction evidence="11 14">
        <text>thymidine + ATP = dTMP + ADP + H(+)</text>
        <dbReference type="Rhea" id="RHEA:19129"/>
        <dbReference type="ChEBI" id="CHEBI:15378"/>
        <dbReference type="ChEBI" id="CHEBI:17748"/>
        <dbReference type="ChEBI" id="CHEBI:30616"/>
        <dbReference type="ChEBI" id="CHEBI:63528"/>
        <dbReference type="ChEBI" id="CHEBI:456216"/>
        <dbReference type="EC" id="2.7.1.21"/>
    </reaction>
</comment>
<evidence type="ECO:0000256" key="3">
    <source>
        <dbReference type="ARBA" id="ARBA00022490"/>
    </source>
</evidence>
<dbReference type="EC" id="2.7.1.21" evidence="2 11"/>
<organism evidence="16 17">
    <name type="scientific">Alteribacter lacisalsi</name>
    <dbReference type="NCBI Taxonomy" id="2045244"/>
    <lineage>
        <taxon>Bacteria</taxon>
        <taxon>Bacillati</taxon>
        <taxon>Bacillota</taxon>
        <taxon>Bacilli</taxon>
        <taxon>Bacillales</taxon>
        <taxon>Bacillaceae</taxon>
        <taxon>Alteribacter</taxon>
    </lineage>
</organism>
<dbReference type="SUPFAM" id="SSF57716">
    <property type="entry name" value="Glucocorticoid receptor-like (DNA-binding domain)"/>
    <property type="match status" value="1"/>
</dbReference>
<evidence type="ECO:0000256" key="12">
    <source>
        <dbReference type="PIRSR" id="PIRSR035805-1"/>
    </source>
</evidence>
<comment type="subunit">
    <text evidence="11">Homotetramer.</text>
</comment>
<sequence>MNLTRREGWLEVVCGSMFSGKSEELIRRVRRASYGKLKVQVFKPELDNRYSAEEVVSHNGTKVYALPVKESSDIPALIENGTQVVAIDEVQFFSNDILEIVQDLADQGVRVICAGLDQDFRAEPFGCMPQLMAIAETVTKLQAICLSCGSPASRTQRLIDGKPASYNDPIILVGASESYEPRCRHCHEVPEHPASIRDEEEVQTAR</sequence>
<feature type="binding site" evidence="11">
    <location>
        <position position="183"/>
    </location>
    <ligand>
        <name>Zn(2+)</name>
        <dbReference type="ChEBI" id="CHEBI:29105"/>
    </ligand>
</feature>
<dbReference type="GO" id="GO:0008270">
    <property type="term" value="F:zinc ion binding"/>
    <property type="evidence" value="ECO:0007669"/>
    <property type="project" value="UniProtKB-UniRule"/>
</dbReference>
<dbReference type="SUPFAM" id="SSF52540">
    <property type="entry name" value="P-loop containing nucleoside triphosphate hydrolases"/>
    <property type="match status" value="1"/>
</dbReference>